<keyword evidence="5 6" id="KW-0472">Membrane</keyword>
<dbReference type="Pfam" id="PF01040">
    <property type="entry name" value="UbiA"/>
    <property type="match status" value="1"/>
</dbReference>
<comment type="subcellular location">
    <subcellularLocation>
        <location evidence="1">Cell membrane</location>
        <topology evidence="1">Multi-pass membrane protein</topology>
    </subcellularLocation>
</comment>
<dbReference type="InterPro" id="IPR000537">
    <property type="entry name" value="UbiA_prenyltransferase"/>
</dbReference>
<feature type="transmembrane region" description="Helical" evidence="6">
    <location>
        <begin position="148"/>
        <end position="169"/>
    </location>
</feature>
<dbReference type="InterPro" id="IPR026046">
    <property type="entry name" value="UBIAD1"/>
</dbReference>
<evidence type="ECO:0000256" key="6">
    <source>
        <dbReference type="SAM" id="Phobius"/>
    </source>
</evidence>
<feature type="transmembrane region" description="Helical" evidence="6">
    <location>
        <begin position="12"/>
        <end position="34"/>
    </location>
</feature>
<keyword evidence="2 7" id="KW-0808">Transferase</keyword>
<dbReference type="EMBL" id="CP002101">
    <property type="protein sequence ID" value="AEH60791.1"/>
    <property type="molecule type" value="Genomic_DNA"/>
</dbReference>
<keyword evidence="4 6" id="KW-1133">Transmembrane helix</keyword>
<keyword evidence="8" id="KW-1185">Reference proteome</keyword>
<dbReference type="GO" id="GO:0042371">
    <property type="term" value="P:vitamin K biosynthetic process"/>
    <property type="evidence" value="ECO:0007669"/>
    <property type="project" value="TreeGrafter"/>
</dbReference>
<keyword evidence="3 6" id="KW-0812">Transmembrane</keyword>
<dbReference type="RefSeq" id="WP_013898230.1">
    <property type="nucleotide sequence ID" value="NC_015676.1"/>
</dbReference>
<dbReference type="GO" id="GO:0005886">
    <property type="term" value="C:plasma membrane"/>
    <property type="evidence" value="ECO:0007669"/>
    <property type="project" value="UniProtKB-SubCell"/>
</dbReference>
<dbReference type="GO" id="GO:0009234">
    <property type="term" value="P:menaquinone biosynthetic process"/>
    <property type="evidence" value="ECO:0007669"/>
    <property type="project" value="TreeGrafter"/>
</dbReference>
<dbReference type="KEGG" id="mzh:Mzhil_0929"/>
<gene>
    <name evidence="7" type="ordered locus">Mzhil_0929</name>
</gene>
<evidence type="ECO:0000256" key="2">
    <source>
        <dbReference type="ARBA" id="ARBA00022679"/>
    </source>
</evidence>
<feature type="transmembrane region" description="Helical" evidence="6">
    <location>
        <begin position="124"/>
        <end position="141"/>
    </location>
</feature>
<dbReference type="STRING" id="679901.Mzhil_0929"/>
<proteinExistence type="predicted"/>
<dbReference type="GeneID" id="10822551"/>
<feature type="transmembrane region" description="Helical" evidence="6">
    <location>
        <begin position="40"/>
        <end position="60"/>
    </location>
</feature>
<protein>
    <submittedName>
        <fullName evidence="7">UbiA prenyltransferase</fullName>
    </submittedName>
</protein>
<reference evidence="7" key="1">
    <citation type="submission" date="2010-07" db="EMBL/GenBank/DDBJ databases">
        <title>The complete genome of Methanosalsum zhilinae DSM 4017.</title>
        <authorList>
            <consortium name="US DOE Joint Genome Institute (JGI-PGF)"/>
            <person name="Lucas S."/>
            <person name="Copeland A."/>
            <person name="Lapidus A."/>
            <person name="Glavina del Rio T."/>
            <person name="Dalin E."/>
            <person name="Tice H."/>
            <person name="Bruce D."/>
            <person name="Goodwin L."/>
            <person name="Pitluck S."/>
            <person name="Kyrpides N."/>
            <person name="Mavromatis K."/>
            <person name="Ovchinnikova G."/>
            <person name="Daligault H."/>
            <person name="Detter J.C."/>
            <person name="Han C."/>
            <person name="Tapia R."/>
            <person name="Larimer F."/>
            <person name="Land M."/>
            <person name="Hauser L."/>
            <person name="Markowitz V."/>
            <person name="Cheng J.-F."/>
            <person name="Hugenholtz P."/>
            <person name="Woyke T."/>
            <person name="Wu D."/>
            <person name="Spring S."/>
            <person name="Schueler E."/>
            <person name="Brambilla E."/>
            <person name="Klenk H.-P."/>
            <person name="Eisen J.A."/>
        </authorList>
    </citation>
    <scope>NUCLEOTIDE SEQUENCE</scope>
    <source>
        <strain evidence="7">DSM 4017</strain>
    </source>
</reference>
<feature type="transmembrane region" description="Helical" evidence="6">
    <location>
        <begin position="251"/>
        <end position="272"/>
    </location>
</feature>
<evidence type="ECO:0000313" key="8">
    <source>
        <dbReference type="Proteomes" id="UP000006622"/>
    </source>
</evidence>
<feature type="transmembrane region" description="Helical" evidence="6">
    <location>
        <begin position="99"/>
        <end position="118"/>
    </location>
</feature>
<evidence type="ECO:0000256" key="1">
    <source>
        <dbReference type="ARBA" id="ARBA00004651"/>
    </source>
</evidence>
<accession>F7XLD2</accession>
<evidence type="ECO:0000256" key="5">
    <source>
        <dbReference type="ARBA" id="ARBA00023136"/>
    </source>
</evidence>
<name>F7XLD2_METZD</name>
<sequence length="315" mass="34737" precursor="true">MAEKNPGFFEMTRITGLIAMLFPLLISTAVAMFITGNLNIPGLFLAAVVGFSIHISMNVYNDIYDTKQGSDSLSSSKNLFSGGSATLIKNPELEGKMFTIARTGLFIGLLGTLGLIWISEIHLWPVFIFIFLTASFLSKYYTAEPFKFAYRGLGEIVVWFGFGPLAILLGSAAQGVPFHPLIISIMPITGLTTLIFSWSGELADMPYDIKAKKRGLVLRLGIKKSIFGLLILHLLLISNIIFVAYLLPAGWILILAMIPYLLLMVKTLPMFGEIINHTDGSKIRPRILKLASLNFFSFIVFSAMITIGFILLINI</sequence>
<dbReference type="OrthoDB" id="26687at2157"/>
<dbReference type="PANTHER" id="PTHR13929:SF0">
    <property type="entry name" value="UBIA PRENYLTRANSFERASE DOMAIN-CONTAINING PROTEIN 1"/>
    <property type="match status" value="1"/>
</dbReference>
<evidence type="ECO:0000313" key="7">
    <source>
        <dbReference type="EMBL" id="AEH60791.1"/>
    </source>
</evidence>
<feature type="transmembrane region" description="Helical" evidence="6">
    <location>
        <begin position="181"/>
        <end position="204"/>
    </location>
</feature>
<dbReference type="CDD" id="cd13962">
    <property type="entry name" value="PT_UbiA_UBIAD1"/>
    <property type="match status" value="1"/>
</dbReference>
<dbReference type="AlphaFoldDB" id="F7XLD2"/>
<evidence type="ECO:0000256" key="3">
    <source>
        <dbReference type="ARBA" id="ARBA00022692"/>
    </source>
</evidence>
<feature type="transmembrane region" description="Helical" evidence="6">
    <location>
        <begin position="293"/>
        <end position="313"/>
    </location>
</feature>
<dbReference type="HOGENOM" id="CLU_893158_0_0_2"/>
<dbReference type="PANTHER" id="PTHR13929">
    <property type="entry name" value="1,4-DIHYDROXY-2-NAPHTHOATE OCTAPRENYLTRANSFERASE"/>
    <property type="match status" value="1"/>
</dbReference>
<organism evidence="7 8">
    <name type="scientific">Methanosalsum zhilinae (strain DSM 4017 / NBRC 107636 / OCM 62 / WeN5)</name>
    <name type="common">Methanohalophilus zhilinae</name>
    <dbReference type="NCBI Taxonomy" id="679901"/>
    <lineage>
        <taxon>Archaea</taxon>
        <taxon>Methanobacteriati</taxon>
        <taxon>Methanobacteriota</taxon>
        <taxon>Stenosarchaea group</taxon>
        <taxon>Methanomicrobia</taxon>
        <taxon>Methanosarcinales</taxon>
        <taxon>Methanosarcinaceae</taxon>
        <taxon>Methanosalsum</taxon>
    </lineage>
</organism>
<dbReference type="GO" id="GO:0004659">
    <property type="term" value="F:prenyltransferase activity"/>
    <property type="evidence" value="ECO:0007669"/>
    <property type="project" value="InterPro"/>
</dbReference>
<dbReference type="Proteomes" id="UP000006622">
    <property type="component" value="Chromosome"/>
</dbReference>
<feature type="transmembrane region" description="Helical" evidence="6">
    <location>
        <begin position="225"/>
        <end position="245"/>
    </location>
</feature>
<evidence type="ECO:0000256" key="4">
    <source>
        <dbReference type="ARBA" id="ARBA00022989"/>
    </source>
</evidence>